<dbReference type="Gene3D" id="1.10.287.110">
    <property type="entry name" value="DnaJ domain"/>
    <property type="match status" value="1"/>
</dbReference>
<keyword evidence="4" id="KW-1185">Reference proteome</keyword>
<evidence type="ECO:0000313" key="3">
    <source>
        <dbReference type="EMBL" id="TCP33929.1"/>
    </source>
</evidence>
<dbReference type="PROSITE" id="PS50076">
    <property type="entry name" value="DNAJ_2"/>
    <property type="match status" value="1"/>
</dbReference>
<dbReference type="CDD" id="cd10747">
    <property type="entry name" value="DnaJ_C"/>
    <property type="match status" value="1"/>
</dbReference>
<dbReference type="PANTHER" id="PTHR44145">
    <property type="entry name" value="DNAJ HOMOLOG SUBFAMILY A MEMBER 3, MITOCHONDRIAL"/>
    <property type="match status" value="1"/>
</dbReference>
<dbReference type="AlphaFoldDB" id="A0A4R2PF66"/>
<dbReference type="InterPro" id="IPR002939">
    <property type="entry name" value="DnaJ_C"/>
</dbReference>
<dbReference type="PROSITE" id="PS00636">
    <property type="entry name" value="DNAJ_1"/>
    <property type="match status" value="1"/>
</dbReference>
<accession>A0A4R2PF66</accession>
<protein>
    <submittedName>
        <fullName evidence="3">DnaJ-class molecular chaperone</fullName>
    </submittedName>
</protein>
<gene>
    <name evidence="3" type="ORF">EV659_10687</name>
</gene>
<dbReference type="SMART" id="SM00271">
    <property type="entry name" value="DnaJ"/>
    <property type="match status" value="1"/>
</dbReference>
<dbReference type="GO" id="GO:0006457">
    <property type="term" value="P:protein folding"/>
    <property type="evidence" value="ECO:0007669"/>
    <property type="project" value="InterPro"/>
</dbReference>
<sequence>MTKNLYQILGVDRSASEAEIKSAYRKLAKELHPDRNPGDQKIADRFKEVSSAYAILGDKEKRPKYDRGEIDEQGQERAAAGFGARSRGPYGGAAGFGGAGARGFGGDDFRGFAGGTYDETVGGEDVEDLFADLFGFSRGRTQQNRAKQPQKGADQTYRLSVSFSDAARGGTKRVTLTTGRTLDVRIPAGVTDGQTIRLTGQGRPGRDGGPAGDALVRVEVAEHPYFTRDDKDVYLDLPIRVDEAVRGAKIKVPTLDGPVTITVPKGSSSGRKLRLKGKGVGGEGERGDQYVVLKIVLPDTPDPALEEAIEDWARHHSYPVRDHLKL</sequence>
<dbReference type="GO" id="GO:0051082">
    <property type="term" value="F:unfolded protein binding"/>
    <property type="evidence" value="ECO:0007669"/>
    <property type="project" value="InterPro"/>
</dbReference>
<organism evidence="3 4">
    <name type="scientific">Rhodothalassium salexigens DSM 2132</name>
    <dbReference type="NCBI Taxonomy" id="1188247"/>
    <lineage>
        <taxon>Bacteria</taxon>
        <taxon>Pseudomonadati</taxon>
        <taxon>Pseudomonadota</taxon>
        <taxon>Alphaproteobacteria</taxon>
        <taxon>Rhodothalassiales</taxon>
        <taxon>Rhodothalassiaceae</taxon>
        <taxon>Rhodothalassium</taxon>
    </lineage>
</organism>
<dbReference type="InParanoid" id="A0A4R2PF66"/>
<feature type="domain" description="J" evidence="2">
    <location>
        <begin position="4"/>
        <end position="69"/>
    </location>
</feature>
<dbReference type="Pfam" id="PF01556">
    <property type="entry name" value="DnaJ_C"/>
    <property type="match status" value="1"/>
</dbReference>
<keyword evidence="1" id="KW-0143">Chaperone</keyword>
<dbReference type="FunFam" id="2.60.260.20:FF:000013">
    <property type="entry name" value="DnaJ subfamily B member 11"/>
    <property type="match status" value="1"/>
</dbReference>
<dbReference type="PRINTS" id="PR00625">
    <property type="entry name" value="JDOMAIN"/>
</dbReference>
<name>A0A4R2PF66_RHOSA</name>
<dbReference type="FunCoup" id="A0A4R2PF66">
    <property type="interactions" value="129"/>
</dbReference>
<dbReference type="OrthoDB" id="9779889at2"/>
<dbReference type="InterPro" id="IPR036869">
    <property type="entry name" value="J_dom_sf"/>
</dbReference>
<dbReference type="EMBL" id="SLXO01000006">
    <property type="protein sequence ID" value="TCP33929.1"/>
    <property type="molecule type" value="Genomic_DNA"/>
</dbReference>
<dbReference type="RefSeq" id="WP_132708594.1">
    <property type="nucleotide sequence ID" value="NZ_JACIGF010000006.1"/>
</dbReference>
<evidence type="ECO:0000259" key="2">
    <source>
        <dbReference type="PROSITE" id="PS50076"/>
    </source>
</evidence>
<dbReference type="PANTHER" id="PTHR44145:SF3">
    <property type="entry name" value="DNAJ HOMOLOG SUBFAMILY A MEMBER 3, MITOCHONDRIAL"/>
    <property type="match status" value="1"/>
</dbReference>
<dbReference type="Pfam" id="PF00226">
    <property type="entry name" value="DnaJ"/>
    <property type="match status" value="1"/>
</dbReference>
<dbReference type="InterPro" id="IPR018253">
    <property type="entry name" value="DnaJ_domain_CS"/>
</dbReference>
<reference evidence="3 4" key="1">
    <citation type="submission" date="2019-03" db="EMBL/GenBank/DDBJ databases">
        <title>Genomic Encyclopedia of Type Strains, Phase IV (KMG-IV): sequencing the most valuable type-strain genomes for metagenomic binning, comparative biology and taxonomic classification.</title>
        <authorList>
            <person name="Goeker M."/>
        </authorList>
    </citation>
    <scope>NUCLEOTIDE SEQUENCE [LARGE SCALE GENOMIC DNA]</scope>
    <source>
        <strain evidence="3 4">DSM 2132</strain>
    </source>
</reference>
<dbReference type="Gene3D" id="2.60.260.20">
    <property type="entry name" value="Urease metallochaperone UreE, N-terminal domain"/>
    <property type="match status" value="2"/>
</dbReference>
<comment type="caution">
    <text evidence="3">The sequence shown here is derived from an EMBL/GenBank/DDBJ whole genome shotgun (WGS) entry which is preliminary data.</text>
</comment>
<dbReference type="InterPro" id="IPR051938">
    <property type="entry name" value="Apopto_cytoskel_mod"/>
</dbReference>
<dbReference type="InterPro" id="IPR001623">
    <property type="entry name" value="DnaJ_domain"/>
</dbReference>
<dbReference type="SUPFAM" id="SSF46565">
    <property type="entry name" value="Chaperone J-domain"/>
    <property type="match status" value="1"/>
</dbReference>
<evidence type="ECO:0000313" key="4">
    <source>
        <dbReference type="Proteomes" id="UP000295399"/>
    </source>
</evidence>
<dbReference type="Proteomes" id="UP000295399">
    <property type="component" value="Unassembled WGS sequence"/>
</dbReference>
<dbReference type="InterPro" id="IPR008971">
    <property type="entry name" value="HSP40/DnaJ_pept-bd"/>
</dbReference>
<proteinExistence type="predicted"/>
<evidence type="ECO:0000256" key="1">
    <source>
        <dbReference type="ARBA" id="ARBA00023186"/>
    </source>
</evidence>
<dbReference type="CDD" id="cd06257">
    <property type="entry name" value="DnaJ"/>
    <property type="match status" value="1"/>
</dbReference>
<dbReference type="SUPFAM" id="SSF49493">
    <property type="entry name" value="HSP40/DnaJ peptide-binding domain"/>
    <property type="match status" value="2"/>
</dbReference>